<dbReference type="AlphaFoldDB" id="A0A963YWV4"/>
<dbReference type="Pfam" id="PF01610">
    <property type="entry name" value="DDE_Tnp_ISL3"/>
    <property type="match status" value="1"/>
</dbReference>
<dbReference type="PANTHER" id="PTHR33498">
    <property type="entry name" value="TRANSPOSASE FOR INSERTION SEQUENCE ELEMENT IS1557"/>
    <property type="match status" value="1"/>
</dbReference>
<evidence type="ECO:0000313" key="3">
    <source>
        <dbReference type="Proteomes" id="UP000708298"/>
    </source>
</evidence>
<reference evidence="2" key="2">
    <citation type="submission" date="2021-01" db="EMBL/GenBank/DDBJ databases">
        <authorList>
            <person name="Mieszkin S."/>
            <person name="Pouder E."/>
            <person name="Alain K."/>
        </authorList>
    </citation>
    <scope>NUCLEOTIDE SEQUENCE</scope>
    <source>
        <strain evidence="2">HW T2.11</strain>
    </source>
</reference>
<protein>
    <submittedName>
        <fullName evidence="2">Transposase</fullName>
    </submittedName>
</protein>
<reference evidence="2" key="1">
    <citation type="journal article" date="2021" name="Microorganisms">
        <title>Acidisoma silvae sp. nov. and Acidisomacellulosilytica sp. nov., Two Acidophilic Bacteria Isolated from Decaying Wood, Hydrolyzing Cellulose and Producing Poly-3-hydroxybutyrate.</title>
        <authorList>
            <person name="Mieszkin S."/>
            <person name="Pouder E."/>
            <person name="Uroz S."/>
            <person name="Simon-Colin C."/>
            <person name="Alain K."/>
        </authorList>
    </citation>
    <scope>NUCLEOTIDE SEQUENCE</scope>
    <source>
        <strain evidence="2">HW T2.11</strain>
    </source>
</reference>
<accession>A0A963YWV4</accession>
<proteinExistence type="predicted"/>
<evidence type="ECO:0000259" key="1">
    <source>
        <dbReference type="Pfam" id="PF01610"/>
    </source>
</evidence>
<keyword evidence="3" id="KW-1185">Reference proteome</keyword>
<dbReference type="InterPro" id="IPR047951">
    <property type="entry name" value="Transpos_ISL3"/>
</dbReference>
<dbReference type="InterPro" id="IPR002560">
    <property type="entry name" value="Transposase_DDE"/>
</dbReference>
<gene>
    <name evidence="2" type="ORF">ASILVAE211_24530</name>
</gene>
<dbReference type="PANTHER" id="PTHR33498:SF1">
    <property type="entry name" value="TRANSPOSASE FOR INSERTION SEQUENCE ELEMENT IS1557"/>
    <property type="match status" value="1"/>
</dbReference>
<dbReference type="RefSeq" id="WP_227324012.1">
    <property type="nucleotide sequence ID" value="NZ_JAESVB010000031.1"/>
</dbReference>
<feature type="domain" description="Transposase IS204/IS1001/IS1096/IS1165 DDE" evidence="1">
    <location>
        <begin position="119"/>
        <end position="232"/>
    </location>
</feature>
<dbReference type="EMBL" id="JAESVB010000031">
    <property type="protein sequence ID" value="MCB8878365.1"/>
    <property type="molecule type" value="Genomic_DNA"/>
</dbReference>
<evidence type="ECO:0000313" key="2">
    <source>
        <dbReference type="EMBL" id="MCB8878365.1"/>
    </source>
</evidence>
<sequence>MIARETGFNWRAVRKWTRQDAVRPQATMAPKSTMPGGFGAYLAERWNEGCTIRRQLVAEIRPLGYTGSLTNLQQRLNGWRRAQFAAVITSSPPDWARLPDGKHRIHVPPIVASTHCIKPGGLLTKAQCKKVDDLKEASIELAAMRAFAKRFRGLLRRGNIELLYIWLQDPASSGFHPMRQFAATLRRDIGAVGNAIVEPWSNGRTERQINRLKTLKRAMYGRASAELLRTRMHPLYTV</sequence>
<organism evidence="2 3">
    <name type="scientific">Acidisoma silvae</name>
    <dbReference type="NCBI Taxonomy" id="2802396"/>
    <lineage>
        <taxon>Bacteria</taxon>
        <taxon>Pseudomonadati</taxon>
        <taxon>Pseudomonadota</taxon>
        <taxon>Alphaproteobacteria</taxon>
        <taxon>Acetobacterales</taxon>
        <taxon>Acidocellaceae</taxon>
        <taxon>Acidisoma</taxon>
    </lineage>
</organism>
<dbReference type="Proteomes" id="UP000708298">
    <property type="component" value="Unassembled WGS sequence"/>
</dbReference>
<name>A0A963YWV4_9PROT</name>
<comment type="caution">
    <text evidence="2">The sequence shown here is derived from an EMBL/GenBank/DDBJ whole genome shotgun (WGS) entry which is preliminary data.</text>
</comment>